<dbReference type="AlphaFoldDB" id="A0A433JUV1"/>
<evidence type="ECO:0000313" key="3">
    <source>
        <dbReference type="EMBL" id="RUR01947.1"/>
    </source>
</evidence>
<gene>
    <name evidence="3" type="ORF">ELQ94_10945</name>
</gene>
<dbReference type="RefSeq" id="WP_127049989.1">
    <property type="nucleotide sequence ID" value="NZ_RZGZ01000002.1"/>
</dbReference>
<dbReference type="OrthoDB" id="3293457at2"/>
<accession>A0A433JUV1</accession>
<dbReference type="Proteomes" id="UP000274909">
    <property type="component" value="Unassembled WGS sequence"/>
</dbReference>
<keyword evidence="2" id="KW-0812">Transmembrane</keyword>
<evidence type="ECO:0000256" key="2">
    <source>
        <dbReference type="SAM" id="Phobius"/>
    </source>
</evidence>
<organism evidence="3 4">
    <name type="scientific">Labedella endophytica</name>
    <dbReference type="NCBI Taxonomy" id="1523160"/>
    <lineage>
        <taxon>Bacteria</taxon>
        <taxon>Bacillati</taxon>
        <taxon>Actinomycetota</taxon>
        <taxon>Actinomycetes</taxon>
        <taxon>Micrococcales</taxon>
        <taxon>Microbacteriaceae</taxon>
        <taxon>Labedella</taxon>
    </lineage>
</organism>
<feature type="transmembrane region" description="Helical" evidence="2">
    <location>
        <begin position="61"/>
        <end position="83"/>
    </location>
</feature>
<comment type="caution">
    <text evidence="3">The sequence shown here is derived from an EMBL/GenBank/DDBJ whole genome shotgun (WGS) entry which is preliminary data.</text>
</comment>
<evidence type="ECO:0000256" key="1">
    <source>
        <dbReference type="SAM" id="MobiDB-lite"/>
    </source>
</evidence>
<protein>
    <submittedName>
        <fullName evidence="3">Uncharacterized protein</fullName>
    </submittedName>
</protein>
<feature type="region of interest" description="Disordered" evidence="1">
    <location>
        <begin position="34"/>
        <end position="58"/>
    </location>
</feature>
<keyword evidence="4" id="KW-1185">Reference proteome</keyword>
<evidence type="ECO:0000313" key="4">
    <source>
        <dbReference type="Proteomes" id="UP000274909"/>
    </source>
</evidence>
<proteinExistence type="predicted"/>
<name>A0A433JUV1_9MICO</name>
<feature type="compositionally biased region" description="Low complexity" evidence="1">
    <location>
        <begin position="41"/>
        <end position="53"/>
    </location>
</feature>
<reference evidence="3 4" key="1">
    <citation type="submission" date="2018-12" db="EMBL/GenBank/DDBJ databases">
        <authorList>
            <person name="Li F."/>
        </authorList>
    </citation>
    <scope>NUCLEOTIDE SEQUENCE [LARGE SCALE GENOMIC DNA]</scope>
    <source>
        <strain evidence="3 4">EGI 6500705</strain>
    </source>
</reference>
<keyword evidence="2" id="KW-0472">Membrane</keyword>
<dbReference type="EMBL" id="RZGZ01000002">
    <property type="protein sequence ID" value="RUR01947.1"/>
    <property type="molecule type" value="Genomic_DNA"/>
</dbReference>
<keyword evidence="2" id="KW-1133">Transmembrane helix</keyword>
<sequence length="276" mass="28219">MTNDTITRALAGLDPAPGFVLDDTARRRADARREQIIASDPATPTAPGATPRPRSSRRRSWIAATAAAAAVSIGGALVVGALAPSDAAYASWTATPASLDVAERDLAATACLDASGQADADTVLAERRGEWIAVAAVADGSTHIACLVHLPTGTTDPGSPMWAMSGGEGAVPVGDEITGGSLAEFAGRSFPGIEASPTVSFTIGDVGPDVEGVDITTPDGDLVHATVQDGRYLAWWPGSVFVPGDGDDMTTVLDVDYRVTLTDGTVLDDARPIVPE</sequence>